<evidence type="ECO:0000313" key="6">
    <source>
        <dbReference type="EMBL" id="OQP59799.1"/>
    </source>
</evidence>
<feature type="transmembrane region" description="Helical" evidence="5">
    <location>
        <begin position="241"/>
        <end position="263"/>
    </location>
</feature>
<dbReference type="InterPro" id="IPR038770">
    <property type="entry name" value="Na+/solute_symporter_sf"/>
</dbReference>
<feature type="transmembrane region" description="Helical" evidence="5">
    <location>
        <begin position="310"/>
        <end position="329"/>
    </location>
</feature>
<dbReference type="PANTHER" id="PTHR10361">
    <property type="entry name" value="SODIUM-BILE ACID COTRANSPORTER"/>
    <property type="match status" value="1"/>
</dbReference>
<dbReference type="GO" id="GO:0016020">
    <property type="term" value="C:membrane"/>
    <property type="evidence" value="ECO:0007669"/>
    <property type="project" value="UniProtKB-SubCell"/>
</dbReference>
<feature type="transmembrane region" description="Helical" evidence="5">
    <location>
        <begin position="88"/>
        <end position="107"/>
    </location>
</feature>
<evidence type="ECO:0000313" key="7">
    <source>
        <dbReference type="Proteomes" id="UP000192276"/>
    </source>
</evidence>
<evidence type="ECO:0000256" key="3">
    <source>
        <dbReference type="ARBA" id="ARBA00022989"/>
    </source>
</evidence>
<comment type="subcellular location">
    <subcellularLocation>
        <location evidence="1">Membrane</location>
        <topology evidence="1">Multi-pass membrane protein</topology>
    </subcellularLocation>
</comment>
<accession>A0A1V9FN63</accession>
<dbReference type="STRING" id="550983.A4R26_20620"/>
<feature type="transmembrane region" description="Helical" evidence="5">
    <location>
        <begin position="275"/>
        <end position="298"/>
    </location>
</feature>
<feature type="transmembrane region" description="Helical" evidence="5">
    <location>
        <begin position="148"/>
        <end position="168"/>
    </location>
</feature>
<keyword evidence="2 5" id="KW-0812">Transmembrane</keyword>
<feature type="transmembrane region" description="Helical" evidence="5">
    <location>
        <begin position="5"/>
        <end position="25"/>
    </location>
</feature>
<dbReference type="OrthoDB" id="9806785at2"/>
<evidence type="ECO:0000256" key="5">
    <source>
        <dbReference type="SAM" id="Phobius"/>
    </source>
</evidence>
<feature type="transmembrane region" description="Helical" evidence="5">
    <location>
        <begin position="335"/>
        <end position="358"/>
    </location>
</feature>
<dbReference type="InterPro" id="IPR004710">
    <property type="entry name" value="Bilac:Na_transpt"/>
</dbReference>
<keyword evidence="4 5" id="KW-0472">Membrane</keyword>
<name>A0A1V9FN63_9BACT</name>
<keyword evidence="3 5" id="KW-1133">Transmembrane helix</keyword>
<evidence type="ECO:0000256" key="2">
    <source>
        <dbReference type="ARBA" id="ARBA00022692"/>
    </source>
</evidence>
<dbReference type="AlphaFoldDB" id="A0A1V9FN63"/>
<comment type="caution">
    <text evidence="6">The sequence shown here is derived from an EMBL/GenBank/DDBJ whole genome shotgun (WGS) entry which is preliminary data.</text>
</comment>
<protein>
    <submittedName>
        <fullName evidence="6">Bile acid:sodium symporter</fullName>
    </submittedName>
</protein>
<gene>
    <name evidence="6" type="ORF">A4R26_20620</name>
</gene>
<proteinExistence type="predicted"/>
<dbReference type="EMBL" id="LWBP01000167">
    <property type="protein sequence ID" value="OQP59799.1"/>
    <property type="molecule type" value="Genomic_DNA"/>
</dbReference>
<feature type="transmembrane region" description="Helical" evidence="5">
    <location>
        <begin position="31"/>
        <end position="51"/>
    </location>
</feature>
<dbReference type="PANTHER" id="PTHR10361:SF28">
    <property type="entry name" value="P3 PROTEIN-RELATED"/>
    <property type="match status" value="1"/>
</dbReference>
<feature type="transmembrane region" description="Helical" evidence="5">
    <location>
        <begin position="175"/>
        <end position="197"/>
    </location>
</feature>
<feature type="transmembrane region" description="Helical" evidence="5">
    <location>
        <begin position="209"/>
        <end position="229"/>
    </location>
</feature>
<dbReference type="Gene3D" id="1.20.1530.20">
    <property type="match status" value="1"/>
</dbReference>
<evidence type="ECO:0000256" key="4">
    <source>
        <dbReference type="ARBA" id="ARBA00023136"/>
    </source>
</evidence>
<feature type="transmembrane region" description="Helical" evidence="5">
    <location>
        <begin position="119"/>
        <end position="142"/>
    </location>
</feature>
<feature type="transmembrane region" description="Helical" evidence="5">
    <location>
        <begin position="58"/>
        <end position="76"/>
    </location>
</feature>
<evidence type="ECO:0000256" key="1">
    <source>
        <dbReference type="ARBA" id="ARBA00004141"/>
    </source>
</evidence>
<dbReference type="InterPro" id="IPR002657">
    <property type="entry name" value="BilAc:Na_symport/Acr3"/>
</dbReference>
<sequence length="456" mass="49795">MFKKIFQGFLVAGAITFVLLLIGIFMQEPDLYKAGAVGTAVFAAIGLGAIPALKGYRYTAWIVAAVVAGMMYPGSFTHWGPVDLRDKWLMLVIIQMVMFGMGIQMKLEDFTAVKKTGKGVVIGLMCHFSIMPLMGLLLTKIFHFEPEIAAGIILIGSTSSGLASNVMVYLAKANLILSVVVTAMATLAAPFFTPLLMKLLAGTLVEVKVVHMMMEIIKIVIVPIGAALLHDYLKTATPKGFRVVTLLFIISIFWLAALPLGWWNYLSVNINSTSFLHSIEIFGFLLGAVVAGVLYHLLARNFKKLDQVMPLFSMFGIIYFTTVTTAAGRENLLKTGVLLFLCSVIHNAAGFFFGYWLGRLFRLDKNSARTVAFEVGLQNAGMASGIAAGLGKLGTLGLPAAVFSPWMNVAGSILANYWRKRPVEIKNEKSEIRNEENTNIEYRMSNVEYRSGSDGG</sequence>
<dbReference type="Pfam" id="PF01758">
    <property type="entry name" value="SBF"/>
    <property type="match status" value="1"/>
</dbReference>
<dbReference type="Proteomes" id="UP000192276">
    <property type="component" value="Unassembled WGS sequence"/>
</dbReference>
<dbReference type="RefSeq" id="WP_081164478.1">
    <property type="nucleotide sequence ID" value="NZ_LWBP01000167.1"/>
</dbReference>
<organism evidence="6 7">
    <name type="scientific">Niastella populi</name>
    <dbReference type="NCBI Taxonomy" id="550983"/>
    <lineage>
        <taxon>Bacteria</taxon>
        <taxon>Pseudomonadati</taxon>
        <taxon>Bacteroidota</taxon>
        <taxon>Chitinophagia</taxon>
        <taxon>Chitinophagales</taxon>
        <taxon>Chitinophagaceae</taxon>
        <taxon>Niastella</taxon>
    </lineage>
</organism>
<keyword evidence="7" id="KW-1185">Reference proteome</keyword>
<reference evidence="7" key="1">
    <citation type="submission" date="2016-04" db="EMBL/GenBank/DDBJ databases">
        <authorList>
            <person name="Chen L."/>
            <person name="Zhuang W."/>
            <person name="Wang G."/>
        </authorList>
    </citation>
    <scope>NUCLEOTIDE SEQUENCE [LARGE SCALE GENOMIC DNA]</scope>
    <source>
        <strain evidence="7">208</strain>
    </source>
</reference>